<dbReference type="Gramene" id="OE9A052289T1">
    <property type="protein sequence ID" value="OE9A052289C1"/>
    <property type="gene ID" value="OE9A052289"/>
</dbReference>
<protein>
    <submittedName>
        <fullName evidence="1">Uncharacterized protein</fullName>
    </submittedName>
</protein>
<dbReference type="EMBL" id="CACTIH010000302">
    <property type="protein sequence ID" value="CAA2959041.1"/>
    <property type="molecule type" value="Genomic_DNA"/>
</dbReference>
<dbReference type="AlphaFoldDB" id="A0A8S0PZD9"/>
<sequence>MCCDIDVVPEAVVNVNTTRAPMRRTEWSRQGDVNGVPEAILNVNTTRLPLRMEGNRQGDINVVPEVMVNVDTTRALVREEKTSHLDGDINVLVRRKKLTSPERSPQRKTTIDNIILEGSKADAS</sequence>
<keyword evidence="2" id="KW-1185">Reference proteome</keyword>
<name>A0A8S0PZD9_OLEEU</name>
<reference evidence="1 2" key="1">
    <citation type="submission" date="2019-12" db="EMBL/GenBank/DDBJ databases">
        <authorList>
            <person name="Alioto T."/>
            <person name="Alioto T."/>
            <person name="Gomez Garrido J."/>
        </authorList>
    </citation>
    <scope>NUCLEOTIDE SEQUENCE [LARGE SCALE GENOMIC DNA]</scope>
</reference>
<comment type="caution">
    <text evidence="1">The sequence shown here is derived from an EMBL/GenBank/DDBJ whole genome shotgun (WGS) entry which is preliminary data.</text>
</comment>
<evidence type="ECO:0000313" key="1">
    <source>
        <dbReference type="EMBL" id="CAA2959041.1"/>
    </source>
</evidence>
<gene>
    <name evidence="1" type="ORF">OLEA9_A052289</name>
</gene>
<evidence type="ECO:0000313" key="2">
    <source>
        <dbReference type="Proteomes" id="UP000594638"/>
    </source>
</evidence>
<dbReference type="Proteomes" id="UP000594638">
    <property type="component" value="Unassembled WGS sequence"/>
</dbReference>
<proteinExistence type="predicted"/>
<organism evidence="1 2">
    <name type="scientific">Olea europaea subsp. europaea</name>
    <dbReference type="NCBI Taxonomy" id="158383"/>
    <lineage>
        <taxon>Eukaryota</taxon>
        <taxon>Viridiplantae</taxon>
        <taxon>Streptophyta</taxon>
        <taxon>Embryophyta</taxon>
        <taxon>Tracheophyta</taxon>
        <taxon>Spermatophyta</taxon>
        <taxon>Magnoliopsida</taxon>
        <taxon>eudicotyledons</taxon>
        <taxon>Gunneridae</taxon>
        <taxon>Pentapetalae</taxon>
        <taxon>asterids</taxon>
        <taxon>lamiids</taxon>
        <taxon>Lamiales</taxon>
        <taxon>Oleaceae</taxon>
        <taxon>Oleeae</taxon>
        <taxon>Olea</taxon>
    </lineage>
</organism>
<accession>A0A8S0PZD9</accession>